<evidence type="ECO:0000313" key="1">
    <source>
        <dbReference type="EMBL" id="KAK3947658.1"/>
    </source>
</evidence>
<name>A0AAN6SC15_9PEZI</name>
<gene>
    <name evidence="1" type="ORF">QBC32DRAFT_318594</name>
</gene>
<accession>A0AAN6SC15</accession>
<sequence length="83" mass="9964">MNNFNTDHELKSFVPRMEQPAAQHNPYLVNYWQIILAIQEKLKQPASAEFGGVEVIKSWEEIKRMAKWNDQHDYFSRSDYEYL</sequence>
<protein>
    <submittedName>
        <fullName evidence="1">Uncharacterized protein</fullName>
    </submittedName>
</protein>
<reference evidence="1" key="2">
    <citation type="submission" date="2023-06" db="EMBL/GenBank/DDBJ databases">
        <authorList>
            <consortium name="Lawrence Berkeley National Laboratory"/>
            <person name="Mondo S.J."/>
            <person name="Hensen N."/>
            <person name="Bonometti L."/>
            <person name="Westerberg I."/>
            <person name="Brannstrom I.O."/>
            <person name="Guillou S."/>
            <person name="Cros-Aarteil S."/>
            <person name="Calhoun S."/>
            <person name="Haridas S."/>
            <person name="Kuo A."/>
            <person name="Pangilinan J."/>
            <person name="Riley R."/>
            <person name="Labutti K."/>
            <person name="Andreopoulos B."/>
            <person name="Lipzen A."/>
            <person name="Chen C."/>
            <person name="Yanf M."/>
            <person name="Daum C."/>
            <person name="Ng V."/>
            <person name="Clum A."/>
            <person name="Steindorff A."/>
            <person name="Ohm R."/>
            <person name="Martin F."/>
            <person name="Silar P."/>
            <person name="Natvig D."/>
            <person name="Lalanne C."/>
            <person name="Gautier V."/>
            <person name="Ament-Velasquez S.L."/>
            <person name="Kruys A."/>
            <person name="Hutchinson M.I."/>
            <person name="Powell A.J."/>
            <person name="Barry K."/>
            <person name="Miller A.N."/>
            <person name="Grigoriev I.V."/>
            <person name="Debuchy R."/>
            <person name="Gladieux P."/>
            <person name="Thoren M.H."/>
            <person name="Johannesson H."/>
        </authorList>
    </citation>
    <scope>NUCLEOTIDE SEQUENCE</scope>
    <source>
        <strain evidence="1">CBS 626.80</strain>
    </source>
</reference>
<evidence type="ECO:0000313" key="2">
    <source>
        <dbReference type="Proteomes" id="UP001303222"/>
    </source>
</evidence>
<dbReference type="EMBL" id="MU859326">
    <property type="protein sequence ID" value="KAK3947658.1"/>
    <property type="molecule type" value="Genomic_DNA"/>
</dbReference>
<comment type="caution">
    <text evidence="1">The sequence shown here is derived from an EMBL/GenBank/DDBJ whole genome shotgun (WGS) entry which is preliminary data.</text>
</comment>
<proteinExistence type="predicted"/>
<dbReference type="AlphaFoldDB" id="A0AAN6SC15"/>
<keyword evidence="2" id="KW-1185">Reference proteome</keyword>
<organism evidence="1 2">
    <name type="scientific">Pseudoneurospora amorphoporcata</name>
    <dbReference type="NCBI Taxonomy" id="241081"/>
    <lineage>
        <taxon>Eukaryota</taxon>
        <taxon>Fungi</taxon>
        <taxon>Dikarya</taxon>
        <taxon>Ascomycota</taxon>
        <taxon>Pezizomycotina</taxon>
        <taxon>Sordariomycetes</taxon>
        <taxon>Sordariomycetidae</taxon>
        <taxon>Sordariales</taxon>
        <taxon>Sordariaceae</taxon>
        <taxon>Pseudoneurospora</taxon>
    </lineage>
</organism>
<reference evidence="1" key="1">
    <citation type="journal article" date="2023" name="Mol. Phylogenet. Evol.">
        <title>Genome-scale phylogeny and comparative genomics of the fungal order Sordariales.</title>
        <authorList>
            <person name="Hensen N."/>
            <person name="Bonometti L."/>
            <person name="Westerberg I."/>
            <person name="Brannstrom I.O."/>
            <person name="Guillou S."/>
            <person name="Cros-Aarteil S."/>
            <person name="Calhoun S."/>
            <person name="Haridas S."/>
            <person name="Kuo A."/>
            <person name="Mondo S."/>
            <person name="Pangilinan J."/>
            <person name="Riley R."/>
            <person name="LaButti K."/>
            <person name="Andreopoulos B."/>
            <person name="Lipzen A."/>
            <person name="Chen C."/>
            <person name="Yan M."/>
            <person name="Daum C."/>
            <person name="Ng V."/>
            <person name="Clum A."/>
            <person name="Steindorff A."/>
            <person name="Ohm R.A."/>
            <person name="Martin F."/>
            <person name="Silar P."/>
            <person name="Natvig D.O."/>
            <person name="Lalanne C."/>
            <person name="Gautier V."/>
            <person name="Ament-Velasquez S.L."/>
            <person name="Kruys A."/>
            <person name="Hutchinson M.I."/>
            <person name="Powell A.J."/>
            <person name="Barry K."/>
            <person name="Miller A.N."/>
            <person name="Grigoriev I.V."/>
            <person name="Debuchy R."/>
            <person name="Gladieux P."/>
            <person name="Hiltunen Thoren M."/>
            <person name="Johannesson H."/>
        </authorList>
    </citation>
    <scope>NUCLEOTIDE SEQUENCE</scope>
    <source>
        <strain evidence="1">CBS 626.80</strain>
    </source>
</reference>
<dbReference type="Proteomes" id="UP001303222">
    <property type="component" value="Unassembled WGS sequence"/>
</dbReference>